<sequence length="347" mass="39318">MRTWRHLLALMGAAGIAASGVAAEPVERAPVLLIAGQSRDEFGEYLNEVSGRGHEAPLPGGAAFYTSLDLSGVKRPHANAPGDNFQDLPYLLMAQDPLVIQIGLWLSREQLYQIVAGERDAQIAELHAALQALQRPVFLRIGYEFDGPHNRYPPEVFAAAYRTIARPMRESADILLVWHSYAMLPTYMEHPLADWYPGDEWVDWIGVSFFQVTNEGYHEAPNREAVLAFAREKAKPVLVAEASAIRYTVRQKQQGGAAYWDYWYKPFFEFVEGNPEIRAVSIINVNWDSQNQHRALDWGDARINADPEILQRWRARANAPYWMPVDRNLYQAVRKITRPGSAPFSKE</sequence>
<dbReference type="GO" id="GO:0016985">
    <property type="term" value="F:mannan endo-1,4-beta-mannosidase activity"/>
    <property type="evidence" value="ECO:0007669"/>
    <property type="project" value="InterPro"/>
</dbReference>
<evidence type="ECO:0000256" key="2">
    <source>
        <dbReference type="ARBA" id="ARBA00022801"/>
    </source>
</evidence>
<protein>
    <submittedName>
        <fullName evidence="7">Glycosyl hydrolase</fullName>
    </submittedName>
</protein>
<gene>
    <name evidence="7" type="ORF">PXH66_19000</name>
</gene>
<dbReference type="PANTHER" id="PTHR40079">
    <property type="entry name" value="MANNAN ENDO-1,4-BETA-MANNOSIDASE E-RELATED"/>
    <property type="match status" value="1"/>
</dbReference>
<evidence type="ECO:0000259" key="6">
    <source>
        <dbReference type="PROSITE" id="PS51764"/>
    </source>
</evidence>
<dbReference type="SUPFAM" id="SSF51445">
    <property type="entry name" value="(Trans)glycosidases"/>
    <property type="match status" value="1"/>
</dbReference>
<proteinExistence type="inferred from homology"/>
<reference evidence="7" key="1">
    <citation type="submission" date="2023-03" db="EMBL/GenBank/DDBJ databases">
        <title>Lomoglobus Profundus gen. nov., sp. nov., a novel member of the phylum Verrucomicrobia, isolated from deep-marine sediment of South China Sea.</title>
        <authorList>
            <person name="Ahmad T."/>
            <person name="Ishaq S.E."/>
            <person name="Wang F."/>
        </authorList>
    </citation>
    <scope>NUCLEOTIDE SEQUENCE</scope>
    <source>
        <strain evidence="7">LMO-M01</strain>
    </source>
</reference>
<keyword evidence="5" id="KW-0732">Signal</keyword>
<evidence type="ECO:0000313" key="7">
    <source>
        <dbReference type="EMBL" id="WED64432.1"/>
    </source>
</evidence>
<dbReference type="PANTHER" id="PTHR40079:SF4">
    <property type="entry name" value="GH26 DOMAIN-CONTAINING PROTEIN-RELATED"/>
    <property type="match status" value="1"/>
</dbReference>
<feature type="active site" description="Nucleophile" evidence="4">
    <location>
        <position position="241"/>
    </location>
</feature>
<dbReference type="Proteomes" id="UP001218638">
    <property type="component" value="Chromosome"/>
</dbReference>
<organism evidence="7 8">
    <name type="scientific">Synoicihabitans lomoniglobus</name>
    <dbReference type="NCBI Taxonomy" id="2909285"/>
    <lineage>
        <taxon>Bacteria</taxon>
        <taxon>Pseudomonadati</taxon>
        <taxon>Verrucomicrobiota</taxon>
        <taxon>Opitutia</taxon>
        <taxon>Opitutales</taxon>
        <taxon>Opitutaceae</taxon>
        <taxon>Synoicihabitans</taxon>
    </lineage>
</organism>
<dbReference type="InterPro" id="IPR000805">
    <property type="entry name" value="Glyco_hydro_26"/>
</dbReference>
<feature type="active site" description="Proton donor" evidence="4">
    <location>
        <position position="144"/>
    </location>
</feature>
<dbReference type="AlphaFoldDB" id="A0AAF0A0S1"/>
<comment type="similarity">
    <text evidence="1 4">Belongs to the glycosyl hydrolase 26 family.</text>
</comment>
<keyword evidence="8" id="KW-1185">Reference proteome</keyword>
<dbReference type="InterPro" id="IPR017853">
    <property type="entry name" value="GH"/>
</dbReference>
<dbReference type="Gene3D" id="3.20.20.80">
    <property type="entry name" value="Glycosidases"/>
    <property type="match status" value="1"/>
</dbReference>
<feature type="chain" id="PRO_5042285706" evidence="5">
    <location>
        <begin position="23"/>
        <end position="347"/>
    </location>
</feature>
<name>A0AAF0A0S1_9BACT</name>
<dbReference type="EMBL" id="CP119075">
    <property type="protein sequence ID" value="WED64432.1"/>
    <property type="molecule type" value="Genomic_DNA"/>
</dbReference>
<keyword evidence="3 4" id="KW-0326">Glycosidase</keyword>
<feature type="domain" description="GH26" evidence="6">
    <location>
        <begin position="16"/>
        <end position="299"/>
    </location>
</feature>
<evidence type="ECO:0000256" key="3">
    <source>
        <dbReference type="ARBA" id="ARBA00023295"/>
    </source>
</evidence>
<dbReference type="Pfam" id="PF02156">
    <property type="entry name" value="Glyco_hydro_26"/>
    <property type="match status" value="1"/>
</dbReference>
<dbReference type="KEGG" id="slom:PXH66_19000"/>
<evidence type="ECO:0000256" key="5">
    <source>
        <dbReference type="SAM" id="SignalP"/>
    </source>
</evidence>
<dbReference type="GO" id="GO:0006080">
    <property type="term" value="P:substituted mannan metabolic process"/>
    <property type="evidence" value="ECO:0007669"/>
    <property type="project" value="InterPro"/>
</dbReference>
<dbReference type="PROSITE" id="PS51764">
    <property type="entry name" value="GH26"/>
    <property type="match status" value="1"/>
</dbReference>
<accession>A0AAF0A0S1</accession>
<dbReference type="InterPro" id="IPR022790">
    <property type="entry name" value="GH26_dom"/>
</dbReference>
<evidence type="ECO:0000256" key="1">
    <source>
        <dbReference type="ARBA" id="ARBA00007754"/>
    </source>
</evidence>
<keyword evidence="2 4" id="KW-0378">Hydrolase</keyword>
<evidence type="ECO:0000313" key="8">
    <source>
        <dbReference type="Proteomes" id="UP001218638"/>
    </source>
</evidence>
<evidence type="ECO:0000256" key="4">
    <source>
        <dbReference type="PROSITE-ProRule" id="PRU01100"/>
    </source>
</evidence>
<feature type="signal peptide" evidence="5">
    <location>
        <begin position="1"/>
        <end position="22"/>
    </location>
</feature>
<dbReference type="RefSeq" id="WP_330930935.1">
    <property type="nucleotide sequence ID" value="NZ_CP119075.1"/>
</dbReference>